<accession>F2PP38</accession>
<sequence length="112" mass="12685">MPKRGIRKMPTDRSSYGDRWMPQPGLAGYRHIKDLQQGMQSVLCILLPVNDINWDAIKLDVSTRSKIAQGSKGWDSDGSRGRPTTSNFLTGKRDVFDRFMSDLINEQEGREG</sequence>
<reference evidence="3" key="1">
    <citation type="journal article" date="2012" name="MBio">
        <title>Comparative genome analysis of Trichophyton rubrum and related dermatophytes reveals candidate genes involved in infection.</title>
        <authorList>
            <person name="Martinez D.A."/>
            <person name="Oliver B.G."/>
            <person name="Graeser Y."/>
            <person name="Goldberg J.M."/>
            <person name="Li W."/>
            <person name="Martinez-Rossi N.M."/>
            <person name="Monod M."/>
            <person name="Shelest E."/>
            <person name="Barton R.C."/>
            <person name="Birch E."/>
            <person name="Brakhage A.A."/>
            <person name="Chen Z."/>
            <person name="Gurr S.J."/>
            <person name="Heiman D."/>
            <person name="Heitman J."/>
            <person name="Kosti I."/>
            <person name="Rossi A."/>
            <person name="Saif S."/>
            <person name="Samalova M."/>
            <person name="Saunders C.W."/>
            <person name="Shea T."/>
            <person name="Summerbell R.C."/>
            <person name="Xu J."/>
            <person name="Young S."/>
            <person name="Zeng Q."/>
            <person name="Birren B.W."/>
            <person name="Cuomo C.A."/>
            <person name="White T.C."/>
        </authorList>
    </citation>
    <scope>NUCLEOTIDE SEQUENCE [LARGE SCALE GENOMIC DNA]</scope>
    <source>
        <strain evidence="3">ATCC MYA-4606 / CBS 127.97</strain>
    </source>
</reference>
<evidence type="ECO:0000256" key="1">
    <source>
        <dbReference type="SAM" id="MobiDB-lite"/>
    </source>
</evidence>
<evidence type="ECO:0000313" key="2">
    <source>
        <dbReference type="EMBL" id="EGE03656.1"/>
    </source>
</evidence>
<gene>
    <name evidence="2" type="ORF">TEQG_02687</name>
</gene>
<name>F2PP38_TRIEC</name>
<dbReference type="EMBL" id="DS995728">
    <property type="protein sequence ID" value="EGE03656.1"/>
    <property type="molecule type" value="Genomic_DNA"/>
</dbReference>
<organism evidence="2 3">
    <name type="scientific">Trichophyton equinum (strain ATCC MYA-4606 / CBS 127.97)</name>
    <name type="common">Horse ringworm fungus</name>
    <dbReference type="NCBI Taxonomy" id="559882"/>
    <lineage>
        <taxon>Eukaryota</taxon>
        <taxon>Fungi</taxon>
        <taxon>Dikarya</taxon>
        <taxon>Ascomycota</taxon>
        <taxon>Pezizomycotina</taxon>
        <taxon>Eurotiomycetes</taxon>
        <taxon>Eurotiomycetidae</taxon>
        <taxon>Onygenales</taxon>
        <taxon>Arthrodermataceae</taxon>
        <taxon>Trichophyton</taxon>
    </lineage>
</organism>
<dbReference type="HOGENOM" id="CLU_2147636_0_0_1"/>
<keyword evidence="3" id="KW-1185">Reference proteome</keyword>
<proteinExistence type="predicted"/>
<protein>
    <submittedName>
        <fullName evidence="2">Uncharacterized protein</fullName>
    </submittedName>
</protein>
<dbReference type="VEuPathDB" id="FungiDB:TEQG_02687"/>
<dbReference type="AlphaFoldDB" id="F2PP38"/>
<feature type="region of interest" description="Disordered" evidence="1">
    <location>
        <begin position="1"/>
        <end position="20"/>
    </location>
</feature>
<dbReference type="Proteomes" id="UP000009169">
    <property type="component" value="Unassembled WGS sequence"/>
</dbReference>
<evidence type="ECO:0000313" key="3">
    <source>
        <dbReference type="Proteomes" id="UP000009169"/>
    </source>
</evidence>
<feature type="region of interest" description="Disordered" evidence="1">
    <location>
        <begin position="67"/>
        <end position="89"/>
    </location>
</feature>